<comment type="caution">
    <text evidence="12">The sequence shown here is derived from an EMBL/GenBank/DDBJ whole genome shotgun (WGS) entry which is preliminary data.</text>
</comment>
<dbReference type="InterPro" id="IPR014729">
    <property type="entry name" value="Rossmann-like_a/b/a_fold"/>
</dbReference>
<dbReference type="SMART" id="SM00363">
    <property type="entry name" value="S4"/>
    <property type="match status" value="1"/>
</dbReference>
<dbReference type="PANTHER" id="PTHR11766:SF1">
    <property type="entry name" value="TYROSINE--TRNA LIGASE"/>
    <property type="match status" value="1"/>
</dbReference>
<dbReference type="Gene3D" id="3.40.50.620">
    <property type="entry name" value="HUPs"/>
    <property type="match status" value="1"/>
</dbReference>
<feature type="non-terminal residue" evidence="12">
    <location>
        <position position="1"/>
    </location>
</feature>
<evidence type="ECO:0000256" key="3">
    <source>
        <dbReference type="ARBA" id="ARBA00022741"/>
    </source>
</evidence>
<accession>A0A2M8L2Z3</accession>
<dbReference type="EC" id="6.1.1.1" evidence="1 8"/>
<reference evidence="13" key="1">
    <citation type="submission" date="2017-09" db="EMBL/GenBank/DDBJ databases">
        <title>Depth-based differentiation of microbial function through sediment-hosted aquifers and enrichment of novel symbionts in the deep terrestrial subsurface.</title>
        <authorList>
            <person name="Probst A.J."/>
            <person name="Ladd B."/>
            <person name="Jarett J.K."/>
            <person name="Geller-Mcgrath D.E."/>
            <person name="Sieber C.M.K."/>
            <person name="Emerson J.B."/>
            <person name="Anantharaman K."/>
            <person name="Thomas B.C."/>
            <person name="Malmstrom R."/>
            <person name="Stieglmeier M."/>
            <person name="Klingl A."/>
            <person name="Woyke T."/>
            <person name="Ryan C.M."/>
            <person name="Banfield J.F."/>
        </authorList>
    </citation>
    <scope>NUCLEOTIDE SEQUENCE [LARGE SCALE GENOMIC DNA]</scope>
</reference>
<evidence type="ECO:0000256" key="1">
    <source>
        <dbReference type="ARBA" id="ARBA00013160"/>
    </source>
</evidence>
<keyword evidence="2 10" id="KW-0436">Ligase</keyword>
<keyword evidence="9" id="KW-0694">RNA-binding</keyword>
<evidence type="ECO:0000256" key="7">
    <source>
        <dbReference type="ARBA" id="ARBA00048248"/>
    </source>
</evidence>
<comment type="similarity">
    <text evidence="10">Belongs to the class-I aminoacyl-tRNA synthetase family.</text>
</comment>
<keyword evidence="6 10" id="KW-0030">Aminoacyl-tRNA synthetase</keyword>
<dbReference type="InterPro" id="IPR002942">
    <property type="entry name" value="S4_RNA-bd"/>
</dbReference>
<dbReference type="SUPFAM" id="SSF52374">
    <property type="entry name" value="Nucleotidylyl transferase"/>
    <property type="match status" value="1"/>
</dbReference>
<keyword evidence="3 10" id="KW-0547">Nucleotide-binding</keyword>
<evidence type="ECO:0000256" key="10">
    <source>
        <dbReference type="RuleBase" id="RU363036"/>
    </source>
</evidence>
<dbReference type="Pfam" id="PF01479">
    <property type="entry name" value="S4"/>
    <property type="match status" value="1"/>
</dbReference>
<dbReference type="AlphaFoldDB" id="A0A2M8L2Z3"/>
<evidence type="ECO:0000256" key="2">
    <source>
        <dbReference type="ARBA" id="ARBA00022598"/>
    </source>
</evidence>
<protein>
    <recommendedName>
        <fullName evidence="1 8">Tyrosine--tRNA ligase</fullName>
        <ecNumber evidence="1 8">6.1.1.1</ecNumber>
    </recommendedName>
</protein>
<dbReference type="NCBIfam" id="TIGR00234">
    <property type="entry name" value="tyrS"/>
    <property type="match status" value="1"/>
</dbReference>
<dbReference type="Pfam" id="PF00579">
    <property type="entry name" value="tRNA-synt_1b"/>
    <property type="match status" value="1"/>
</dbReference>
<comment type="catalytic activity">
    <reaction evidence="7">
        <text>tRNA(Tyr) + L-tyrosine + ATP = L-tyrosyl-tRNA(Tyr) + AMP + diphosphate + H(+)</text>
        <dbReference type="Rhea" id="RHEA:10220"/>
        <dbReference type="Rhea" id="RHEA-COMP:9706"/>
        <dbReference type="Rhea" id="RHEA-COMP:9707"/>
        <dbReference type="ChEBI" id="CHEBI:15378"/>
        <dbReference type="ChEBI" id="CHEBI:30616"/>
        <dbReference type="ChEBI" id="CHEBI:33019"/>
        <dbReference type="ChEBI" id="CHEBI:58315"/>
        <dbReference type="ChEBI" id="CHEBI:78442"/>
        <dbReference type="ChEBI" id="CHEBI:78536"/>
        <dbReference type="ChEBI" id="CHEBI:456215"/>
        <dbReference type="EC" id="6.1.1.1"/>
    </reaction>
</comment>
<name>A0A2M8L2Z3_9BACT</name>
<dbReference type="CDD" id="cd00165">
    <property type="entry name" value="S4"/>
    <property type="match status" value="1"/>
</dbReference>
<dbReference type="Gene3D" id="3.10.290.10">
    <property type="entry name" value="RNA-binding S4 domain"/>
    <property type="match status" value="1"/>
</dbReference>
<evidence type="ECO:0000256" key="8">
    <source>
        <dbReference type="NCBIfam" id="TIGR00234"/>
    </source>
</evidence>
<dbReference type="InterPro" id="IPR002305">
    <property type="entry name" value="aa-tRNA-synth_Ic"/>
</dbReference>
<evidence type="ECO:0000256" key="5">
    <source>
        <dbReference type="ARBA" id="ARBA00022917"/>
    </source>
</evidence>
<dbReference type="Proteomes" id="UP000231474">
    <property type="component" value="Unassembled WGS sequence"/>
</dbReference>
<evidence type="ECO:0000256" key="6">
    <source>
        <dbReference type="ARBA" id="ARBA00023146"/>
    </source>
</evidence>
<sequence>QRRLKAEKPIHLHEFLYPVAQAIDCIEMDVDLEIGGSDQTFNMLCGRTLMKALKDKEKFVLTTKLLVDSKGEKVGKTAGNALFLDASPNDMYGGIMSFPDEAIIPGFELLTMVPMTEIKDLGNQMKSGKTNHMGLKKKLAREVVALLYSEKEAKSAQEEFERVFQKGKAPIYDILIYDIKGGLKNIVDLLVETKLAPSRSEAKRLVEQGAVEVDGKPITNYQLPITIKDGMIIKVGKRKFLKISANQ</sequence>
<feature type="domain" description="RNA-binding S4" evidence="11">
    <location>
        <begin position="185"/>
        <end position="247"/>
    </location>
</feature>
<gene>
    <name evidence="12" type="primary">tyrS</name>
    <name evidence="12" type="ORF">COU95_03245</name>
</gene>
<dbReference type="Gene3D" id="1.10.240.10">
    <property type="entry name" value="Tyrosyl-Transfer RNA Synthetase"/>
    <property type="match status" value="1"/>
</dbReference>
<dbReference type="GO" id="GO:0005524">
    <property type="term" value="F:ATP binding"/>
    <property type="evidence" value="ECO:0007669"/>
    <property type="project" value="UniProtKB-KW"/>
</dbReference>
<dbReference type="SUPFAM" id="SSF55174">
    <property type="entry name" value="Alpha-L RNA-binding motif"/>
    <property type="match status" value="1"/>
</dbReference>
<dbReference type="InterPro" id="IPR002307">
    <property type="entry name" value="Tyr-tRNA-ligase"/>
</dbReference>
<keyword evidence="4 10" id="KW-0067">ATP-binding</keyword>
<dbReference type="PRINTS" id="PR01040">
    <property type="entry name" value="TRNASYNTHTYR"/>
</dbReference>
<dbReference type="GO" id="GO:0003723">
    <property type="term" value="F:RNA binding"/>
    <property type="evidence" value="ECO:0007669"/>
    <property type="project" value="UniProtKB-KW"/>
</dbReference>
<dbReference type="PROSITE" id="PS50889">
    <property type="entry name" value="S4"/>
    <property type="match status" value="1"/>
</dbReference>
<proteinExistence type="inferred from homology"/>
<dbReference type="InterPro" id="IPR036986">
    <property type="entry name" value="S4_RNA-bd_sf"/>
</dbReference>
<dbReference type="InterPro" id="IPR024088">
    <property type="entry name" value="Tyr-tRNA-ligase_bac-type"/>
</dbReference>
<keyword evidence="5 10" id="KW-0648">Protein biosynthesis</keyword>
<dbReference type="EMBL" id="PFEK01000064">
    <property type="protein sequence ID" value="PJE67295.1"/>
    <property type="molecule type" value="Genomic_DNA"/>
</dbReference>
<dbReference type="GO" id="GO:0006437">
    <property type="term" value="P:tyrosyl-tRNA aminoacylation"/>
    <property type="evidence" value="ECO:0007669"/>
    <property type="project" value="UniProtKB-UniRule"/>
</dbReference>
<evidence type="ECO:0000259" key="11">
    <source>
        <dbReference type="SMART" id="SM00363"/>
    </source>
</evidence>
<dbReference type="GO" id="GO:0004831">
    <property type="term" value="F:tyrosine-tRNA ligase activity"/>
    <property type="evidence" value="ECO:0007669"/>
    <property type="project" value="UniProtKB-UniRule"/>
</dbReference>
<evidence type="ECO:0000256" key="4">
    <source>
        <dbReference type="ARBA" id="ARBA00022840"/>
    </source>
</evidence>
<evidence type="ECO:0000313" key="13">
    <source>
        <dbReference type="Proteomes" id="UP000231474"/>
    </source>
</evidence>
<dbReference type="GO" id="GO:0005829">
    <property type="term" value="C:cytosol"/>
    <property type="evidence" value="ECO:0007669"/>
    <property type="project" value="TreeGrafter"/>
</dbReference>
<dbReference type="PANTHER" id="PTHR11766">
    <property type="entry name" value="TYROSYL-TRNA SYNTHETASE"/>
    <property type="match status" value="1"/>
</dbReference>
<evidence type="ECO:0000313" key="12">
    <source>
        <dbReference type="EMBL" id="PJE67295.1"/>
    </source>
</evidence>
<evidence type="ECO:0000256" key="9">
    <source>
        <dbReference type="PROSITE-ProRule" id="PRU00182"/>
    </source>
</evidence>
<organism evidence="12 13">
    <name type="scientific">Candidatus Shapirobacteria bacterium CG10_big_fil_rev_8_21_14_0_10_40_9</name>
    <dbReference type="NCBI Taxonomy" id="1974888"/>
    <lineage>
        <taxon>Bacteria</taxon>
        <taxon>Candidatus Shapironibacteriota</taxon>
    </lineage>
</organism>